<feature type="domain" description="Sulfotransferase" evidence="4">
    <location>
        <begin position="46"/>
        <end position="280"/>
    </location>
</feature>
<evidence type="ECO:0000256" key="2">
    <source>
        <dbReference type="ARBA" id="ARBA00022679"/>
    </source>
</evidence>
<dbReference type="Ensembl" id="ENSNMLT00000038196.1">
    <property type="protein sequence ID" value="ENSNMLP00000034293.1"/>
    <property type="gene ID" value="ENSNMLG00000021368.1"/>
</dbReference>
<keyword evidence="6" id="KW-1185">Reference proteome</keyword>
<evidence type="ECO:0000256" key="1">
    <source>
        <dbReference type="ARBA" id="ARBA00005771"/>
    </source>
</evidence>
<name>A0A8C6UF22_9GOBI</name>
<sequence length="331" mass="38097">MAESEADTPSTPIEYDSKYFEFEGVRLPPFCRGKMEEIANFGLRSSDIWIVTYPKSGTSLLQEVVYLVSQGADPDEIALMNIDEQLPVLEYPVAHIGTEFLSLCVQELTSPRLIKSHLPFRFLPSAMHHGEGKVIYMARNPKDLVVSYYQFHRSLRTMSYRGTFQEFCRRFMNDKLGYGSWFDHVQEFWEHRDDSNVLFLKYEDMYKDLSTLVSDLSRFLGVSCDKAQLETLAESCTQLIEQCCSSEAMSVCRGRVGLWRDVFSVSMNERFDEVYRQKMGSPTSPSTLNYELEPVLGTFSEILPEPWTDMWETSASSHKQFLLSPTSYPPP</sequence>
<proteinExistence type="inferred from homology"/>
<dbReference type="AlphaFoldDB" id="A0A8C6UF22"/>
<evidence type="ECO:0000259" key="4">
    <source>
        <dbReference type="Pfam" id="PF00685"/>
    </source>
</evidence>
<evidence type="ECO:0000313" key="6">
    <source>
        <dbReference type="Proteomes" id="UP000694523"/>
    </source>
</evidence>
<organism evidence="5 6">
    <name type="scientific">Neogobius melanostomus</name>
    <name type="common">round goby</name>
    <dbReference type="NCBI Taxonomy" id="47308"/>
    <lineage>
        <taxon>Eukaryota</taxon>
        <taxon>Metazoa</taxon>
        <taxon>Chordata</taxon>
        <taxon>Craniata</taxon>
        <taxon>Vertebrata</taxon>
        <taxon>Euteleostomi</taxon>
        <taxon>Actinopterygii</taxon>
        <taxon>Neopterygii</taxon>
        <taxon>Teleostei</taxon>
        <taxon>Neoteleostei</taxon>
        <taxon>Acanthomorphata</taxon>
        <taxon>Gobiaria</taxon>
        <taxon>Gobiiformes</taxon>
        <taxon>Gobioidei</taxon>
        <taxon>Gobiidae</taxon>
        <taxon>Benthophilinae</taxon>
        <taxon>Neogobiini</taxon>
        <taxon>Neogobius</taxon>
    </lineage>
</organism>
<reference evidence="5" key="2">
    <citation type="submission" date="2025-09" db="UniProtKB">
        <authorList>
            <consortium name="Ensembl"/>
        </authorList>
    </citation>
    <scope>IDENTIFICATION</scope>
</reference>
<dbReference type="Proteomes" id="UP000694523">
    <property type="component" value="Unplaced"/>
</dbReference>
<keyword evidence="2 3" id="KW-0808">Transferase</keyword>
<evidence type="ECO:0000313" key="5">
    <source>
        <dbReference type="Ensembl" id="ENSNMLP00000034293.1"/>
    </source>
</evidence>
<dbReference type="Pfam" id="PF00685">
    <property type="entry name" value="Sulfotransfer_1"/>
    <property type="match status" value="1"/>
</dbReference>
<dbReference type="GO" id="GO:0008146">
    <property type="term" value="F:sulfotransferase activity"/>
    <property type="evidence" value="ECO:0007669"/>
    <property type="project" value="InterPro"/>
</dbReference>
<dbReference type="PANTHER" id="PTHR11783">
    <property type="entry name" value="SULFOTRANSFERASE SULT"/>
    <property type="match status" value="1"/>
</dbReference>
<comment type="similarity">
    <text evidence="1 3">Belongs to the sulfotransferase 1 family.</text>
</comment>
<reference evidence="5" key="1">
    <citation type="submission" date="2025-08" db="UniProtKB">
        <authorList>
            <consortium name="Ensembl"/>
        </authorList>
    </citation>
    <scope>IDENTIFICATION</scope>
</reference>
<protein>
    <recommendedName>
        <fullName evidence="3">Sulfotransferase</fullName>
        <ecNumber evidence="3">2.8.2.-</ecNumber>
    </recommendedName>
</protein>
<dbReference type="Gene3D" id="3.40.50.300">
    <property type="entry name" value="P-loop containing nucleotide triphosphate hydrolases"/>
    <property type="match status" value="1"/>
</dbReference>
<evidence type="ECO:0000256" key="3">
    <source>
        <dbReference type="RuleBase" id="RU361155"/>
    </source>
</evidence>
<dbReference type="InterPro" id="IPR000863">
    <property type="entry name" value="Sulfotransferase_dom"/>
</dbReference>
<dbReference type="EC" id="2.8.2.-" evidence="3"/>
<dbReference type="SUPFAM" id="SSF52540">
    <property type="entry name" value="P-loop containing nucleoside triphosphate hydrolases"/>
    <property type="match status" value="1"/>
</dbReference>
<dbReference type="InterPro" id="IPR027417">
    <property type="entry name" value="P-loop_NTPase"/>
</dbReference>
<accession>A0A8C6UF22</accession>